<organism evidence="2 3">
    <name type="scientific">Diplocarpon coronariae</name>
    <dbReference type="NCBI Taxonomy" id="2795749"/>
    <lineage>
        <taxon>Eukaryota</taxon>
        <taxon>Fungi</taxon>
        <taxon>Dikarya</taxon>
        <taxon>Ascomycota</taxon>
        <taxon>Pezizomycotina</taxon>
        <taxon>Leotiomycetes</taxon>
        <taxon>Helotiales</taxon>
        <taxon>Drepanopezizaceae</taxon>
        <taxon>Diplocarpon</taxon>
    </lineage>
</organism>
<reference evidence="2 3" key="1">
    <citation type="submission" date="2017-04" db="EMBL/GenBank/DDBJ databases">
        <title>Draft genome sequence of Marssonina coronaria NL1: causal agent of apple blotch.</title>
        <authorList>
            <person name="Cheng Q."/>
        </authorList>
    </citation>
    <scope>NUCLEOTIDE SEQUENCE [LARGE SCALE GENOMIC DNA]</scope>
    <source>
        <strain evidence="2 3">NL1</strain>
    </source>
</reference>
<dbReference type="InParanoid" id="A0A218Z901"/>
<evidence type="ECO:0000256" key="1">
    <source>
        <dbReference type="SAM" id="MobiDB-lite"/>
    </source>
</evidence>
<name>A0A218Z901_9HELO</name>
<feature type="compositionally biased region" description="Basic and acidic residues" evidence="1">
    <location>
        <begin position="1"/>
        <end position="75"/>
    </location>
</feature>
<comment type="caution">
    <text evidence="2">The sequence shown here is derived from an EMBL/GenBank/DDBJ whole genome shotgun (WGS) entry which is preliminary data.</text>
</comment>
<gene>
    <name evidence="2" type="ORF">B2J93_692</name>
</gene>
<dbReference type="Proteomes" id="UP000242519">
    <property type="component" value="Unassembled WGS sequence"/>
</dbReference>
<dbReference type="AlphaFoldDB" id="A0A218Z901"/>
<protein>
    <submittedName>
        <fullName evidence="2">Uncharacterized protein</fullName>
    </submittedName>
</protein>
<feature type="region of interest" description="Disordered" evidence="1">
    <location>
        <begin position="1"/>
        <end position="95"/>
    </location>
</feature>
<dbReference type="EMBL" id="MZNU01000149">
    <property type="protein sequence ID" value="OWP04013.1"/>
    <property type="molecule type" value="Genomic_DNA"/>
</dbReference>
<keyword evidence="3" id="KW-1185">Reference proteome</keyword>
<proteinExistence type="predicted"/>
<evidence type="ECO:0000313" key="3">
    <source>
        <dbReference type="Proteomes" id="UP000242519"/>
    </source>
</evidence>
<sequence>MREMETKGIEMKEMETKEMEMREMETKEMETKEMEMREMETKEMETKEMETNKIETNKIETKEMNKLAPARHDEISGSAVGRPQNRAGSSPALPSGNLAATSLPSAVYRVPAWHFLDFVALAVRACLSTPLTGDGLCRIGQVGMRRTVTVR</sequence>
<evidence type="ECO:0000313" key="2">
    <source>
        <dbReference type="EMBL" id="OWP04013.1"/>
    </source>
</evidence>
<accession>A0A218Z901</accession>